<evidence type="ECO:0000313" key="8">
    <source>
        <dbReference type="EMBL" id="EIC23565.1"/>
    </source>
</evidence>
<dbReference type="PANTHER" id="PTHR45339:SF6">
    <property type="entry name" value="SENSORY HISTIDINE PROTEIN KINASE"/>
    <property type="match status" value="1"/>
</dbReference>
<feature type="domain" description="HPt" evidence="7">
    <location>
        <begin position="138"/>
        <end position="238"/>
    </location>
</feature>
<feature type="compositionally biased region" description="Basic and acidic residues" evidence="5">
    <location>
        <begin position="247"/>
        <end position="258"/>
    </location>
</feature>
<protein>
    <submittedName>
        <fullName evidence="8">Response regulator with CheY-like receiver domain and winged-helix DNA-binding domain</fullName>
    </submittedName>
</protein>
<evidence type="ECO:0000256" key="2">
    <source>
        <dbReference type="ARBA" id="ARBA00023012"/>
    </source>
</evidence>
<dbReference type="SMART" id="SM00448">
    <property type="entry name" value="REC"/>
    <property type="match status" value="1"/>
</dbReference>
<dbReference type="RefSeq" id="WP_009147648.1">
    <property type="nucleotide sequence ID" value="NZ_JH603168.1"/>
</dbReference>
<dbReference type="GO" id="GO:0003677">
    <property type="term" value="F:DNA binding"/>
    <property type="evidence" value="ECO:0007669"/>
    <property type="project" value="UniProtKB-KW"/>
</dbReference>
<dbReference type="InterPro" id="IPR001789">
    <property type="entry name" value="Sig_transdc_resp-reg_receiver"/>
</dbReference>
<accession>H8YYN9</accession>
<reference evidence="8 9" key="2">
    <citation type="submission" date="2011-11" db="EMBL/GenBank/DDBJ databases">
        <authorList>
            <consortium name="US DOE Joint Genome Institute"/>
            <person name="Lucas S."/>
            <person name="Han J."/>
            <person name="Lapidus A."/>
            <person name="Cheng J.-F."/>
            <person name="Goodwin L."/>
            <person name="Pitluck S."/>
            <person name="Peters L."/>
            <person name="Ovchinnikova G."/>
            <person name="Zhang X."/>
            <person name="Detter J.C."/>
            <person name="Han C."/>
            <person name="Tapia R."/>
            <person name="Land M."/>
            <person name="Hauser L."/>
            <person name="Kyrpides N."/>
            <person name="Ivanova N."/>
            <person name="Pagani I."/>
            <person name="Vogl K."/>
            <person name="Liu Z."/>
            <person name="Overmann J."/>
            <person name="Frigaard N.-U."/>
            <person name="Bryant D."/>
            <person name="Woyke T."/>
        </authorList>
    </citation>
    <scope>NUCLEOTIDE SEQUENCE [LARGE SCALE GENOMIC DNA]</scope>
    <source>
        <strain evidence="8 9">970</strain>
    </source>
</reference>
<dbReference type="Pfam" id="PF00072">
    <property type="entry name" value="Response_reg"/>
    <property type="match status" value="1"/>
</dbReference>
<proteinExistence type="predicted"/>
<evidence type="ECO:0000256" key="5">
    <source>
        <dbReference type="SAM" id="MobiDB-lite"/>
    </source>
</evidence>
<keyword evidence="2" id="KW-0902">Two-component regulatory system</keyword>
<evidence type="ECO:0000259" key="6">
    <source>
        <dbReference type="PROSITE" id="PS50110"/>
    </source>
</evidence>
<dbReference type="GO" id="GO:0005524">
    <property type="term" value="F:ATP binding"/>
    <property type="evidence" value="ECO:0007669"/>
    <property type="project" value="UniProtKB-KW"/>
</dbReference>
<feature type="domain" description="Response regulatory" evidence="6">
    <location>
        <begin position="1"/>
        <end position="91"/>
    </location>
</feature>
<dbReference type="GO" id="GO:0000160">
    <property type="term" value="P:phosphorelay signal transduction system"/>
    <property type="evidence" value="ECO:0007669"/>
    <property type="project" value="UniProtKB-KW"/>
</dbReference>
<name>H8YYN9_9GAMM</name>
<dbReference type="Proteomes" id="UP000002964">
    <property type="component" value="Unassembled WGS sequence"/>
</dbReference>
<dbReference type="CDD" id="cd17546">
    <property type="entry name" value="REC_hyHK_CKI1_RcsC-like"/>
    <property type="match status" value="1"/>
</dbReference>
<dbReference type="HOGENOM" id="CLU_812683_0_0_6"/>
<gene>
    <name evidence="8" type="ORF">Thi970DRAFT_01237</name>
</gene>
<dbReference type="STRING" id="631362.Thi970DRAFT_01237"/>
<dbReference type="PROSITE" id="PS50894">
    <property type="entry name" value="HPT"/>
    <property type="match status" value="1"/>
</dbReference>
<evidence type="ECO:0000259" key="7">
    <source>
        <dbReference type="PROSITE" id="PS50894"/>
    </source>
</evidence>
<dbReference type="PANTHER" id="PTHR45339">
    <property type="entry name" value="HYBRID SIGNAL TRANSDUCTION HISTIDINE KINASE J"/>
    <property type="match status" value="1"/>
</dbReference>
<dbReference type="GO" id="GO:0005886">
    <property type="term" value="C:plasma membrane"/>
    <property type="evidence" value="ECO:0007669"/>
    <property type="project" value="UniProtKB-SubCell"/>
</dbReference>
<keyword evidence="1 4" id="KW-0597">Phosphoprotein</keyword>
<dbReference type="eggNOG" id="COG0745">
    <property type="taxonomic scope" value="Bacteria"/>
</dbReference>
<organism evidence="8 9">
    <name type="scientific">Thiorhodovibrio frisius</name>
    <dbReference type="NCBI Taxonomy" id="631362"/>
    <lineage>
        <taxon>Bacteria</taxon>
        <taxon>Pseudomonadati</taxon>
        <taxon>Pseudomonadota</taxon>
        <taxon>Gammaproteobacteria</taxon>
        <taxon>Chromatiales</taxon>
        <taxon>Chromatiaceae</taxon>
        <taxon>Thiorhodovibrio</taxon>
    </lineage>
</organism>
<dbReference type="InterPro" id="IPR011006">
    <property type="entry name" value="CheY-like_superfamily"/>
</dbReference>
<feature type="region of interest" description="Disordered" evidence="5">
    <location>
        <begin position="245"/>
        <end position="266"/>
    </location>
</feature>
<dbReference type="GO" id="GO:0004672">
    <property type="term" value="F:protein kinase activity"/>
    <property type="evidence" value="ECO:0007669"/>
    <property type="project" value="UniProtKB-ARBA"/>
</dbReference>
<dbReference type="Gene3D" id="3.40.50.2300">
    <property type="match status" value="1"/>
</dbReference>
<evidence type="ECO:0000256" key="3">
    <source>
        <dbReference type="PROSITE-ProRule" id="PRU00110"/>
    </source>
</evidence>
<keyword evidence="9" id="KW-1185">Reference proteome</keyword>
<dbReference type="Pfam" id="PF01627">
    <property type="entry name" value="Hpt"/>
    <property type="match status" value="1"/>
</dbReference>
<dbReference type="InterPro" id="IPR036641">
    <property type="entry name" value="HPT_dom_sf"/>
</dbReference>
<reference evidence="9" key="1">
    <citation type="submission" date="2011-06" db="EMBL/GenBank/DDBJ databases">
        <authorList>
            <consortium name="US DOE Joint Genome Institute (JGI-PGF)"/>
            <person name="Lucas S."/>
            <person name="Han J."/>
            <person name="Lapidus A."/>
            <person name="Cheng J.-F."/>
            <person name="Goodwin L."/>
            <person name="Pitluck S."/>
            <person name="Peters L."/>
            <person name="Land M.L."/>
            <person name="Hauser L."/>
            <person name="Vogl K."/>
            <person name="Liu Z."/>
            <person name="Overmann J."/>
            <person name="Frigaard N.-U."/>
            <person name="Bryant D.A."/>
            <person name="Woyke T.J."/>
        </authorList>
    </citation>
    <scope>NUCLEOTIDE SEQUENCE [LARGE SCALE GENOMIC DNA]</scope>
    <source>
        <strain evidence="9">970</strain>
    </source>
</reference>
<dbReference type="PROSITE" id="PS50110">
    <property type="entry name" value="RESPONSE_REGULATORY"/>
    <property type="match status" value="1"/>
</dbReference>
<evidence type="ECO:0000313" key="9">
    <source>
        <dbReference type="Proteomes" id="UP000002964"/>
    </source>
</evidence>
<dbReference type="EMBL" id="JH603168">
    <property type="protein sequence ID" value="EIC23565.1"/>
    <property type="molecule type" value="Genomic_DNA"/>
</dbReference>
<evidence type="ECO:0000256" key="1">
    <source>
        <dbReference type="ARBA" id="ARBA00022553"/>
    </source>
</evidence>
<dbReference type="Gene3D" id="1.20.120.160">
    <property type="entry name" value="HPT domain"/>
    <property type="match status" value="1"/>
</dbReference>
<sequence>RGIQWREDAVRYCTENTPDLVLMDVQMPGMNGYDATSQIRARESGRRVPIIALTAGTLKGEKERCLQAGMDDYLVKPIDIDALHAALVRWIAPAGASMPIPASVADKVAMGEAAAETPMPSALPGIDLAAGLRRVVNNRELHGKLLRHFRDGHRRDAETISRALAEGRWADARLVAHSVKGVAANLGAERLGSAAARLEARLAAGDGLGDDLGEDSGQDSDQHLGEALAVFAGALEEVIGGLDEFLPDDRQEPDRAEPQPEAEAPNLDAVAPLLSAIAREVESDLGAANEHLALLHKLLRASQVRDQMARLGRAMSDYDSDAALAILREIAAALGLEIKMD</sequence>
<keyword evidence="8" id="KW-0238">DNA-binding</keyword>
<dbReference type="AlphaFoldDB" id="H8YYN9"/>
<dbReference type="SUPFAM" id="SSF47226">
    <property type="entry name" value="Histidine-containing phosphotransfer domain, HPT domain"/>
    <property type="match status" value="1"/>
</dbReference>
<evidence type="ECO:0000256" key="4">
    <source>
        <dbReference type="PROSITE-ProRule" id="PRU00169"/>
    </source>
</evidence>
<dbReference type="SUPFAM" id="SSF52172">
    <property type="entry name" value="CheY-like"/>
    <property type="match status" value="1"/>
</dbReference>
<feature type="non-terminal residue" evidence="8">
    <location>
        <position position="1"/>
    </location>
</feature>
<dbReference type="InterPro" id="IPR008207">
    <property type="entry name" value="Sig_transdc_His_kin_Hpt_dom"/>
</dbReference>
<feature type="modified residue" description="4-aspartylphosphate" evidence="4">
    <location>
        <position position="24"/>
    </location>
</feature>
<feature type="modified residue" description="Phosphohistidine" evidence="3">
    <location>
        <position position="177"/>
    </location>
</feature>